<dbReference type="Gene3D" id="3.50.4.10">
    <property type="entry name" value="Hepatocyte Growth Factor"/>
    <property type="match status" value="2"/>
</dbReference>
<dbReference type="WBParaSite" id="PTRK_0000081400.1">
    <property type="protein sequence ID" value="PTRK_0000081400.1"/>
    <property type="gene ID" value="PTRK_0000081400"/>
</dbReference>
<name>A0A0N4Z1R8_PARTI</name>
<proteinExistence type="predicted"/>
<dbReference type="PANTHER" id="PTHR47327:SF1">
    <property type="entry name" value="RE15579P"/>
    <property type="match status" value="1"/>
</dbReference>
<feature type="domain" description="Apple" evidence="2">
    <location>
        <begin position="69"/>
        <end position="154"/>
    </location>
</feature>
<keyword evidence="3" id="KW-1185">Reference proteome</keyword>
<organism evidence="3 4">
    <name type="scientific">Parastrongyloides trichosuri</name>
    <name type="common">Possum-specific nematode worm</name>
    <dbReference type="NCBI Taxonomy" id="131310"/>
    <lineage>
        <taxon>Eukaryota</taxon>
        <taxon>Metazoa</taxon>
        <taxon>Ecdysozoa</taxon>
        <taxon>Nematoda</taxon>
        <taxon>Chromadorea</taxon>
        <taxon>Rhabditida</taxon>
        <taxon>Tylenchina</taxon>
        <taxon>Panagrolaimomorpha</taxon>
        <taxon>Strongyloidoidea</taxon>
        <taxon>Strongyloididae</taxon>
        <taxon>Parastrongyloides</taxon>
    </lineage>
</organism>
<keyword evidence="1" id="KW-0732">Signal</keyword>
<protein>
    <submittedName>
        <fullName evidence="4">PAN-1 domain and Apple-like domain-containing protein</fullName>
    </submittedName>
</protein>
<dbReference type="SUPFAM" id="SSF57414">
    <property type="entry name" value="Hairpin loop containing domain-like"/>
    <property type="match status" value="3"/>
</dbReference>
<reference evidence="4" key="1">
    <citation type="submission" date="2017-02" db="UniProtKB">
        <authorList>
            <consortium name="WormBaseParasite"/>
        </authorList>
    </citation>
    <scope>IDENTIFICATION</scope>
</reference>
<sequence>MYKNLLIILVIVSSIFGEDGVYEVHNKRRKYRRKPKYISENNLSIRNDVSYDDNIDKIVTEAADLSDPCFRRFSHTTVFNSQPFERKSDISMEECKEKCIQNIKESLLKLKEHMYNCKSVVYSSGICDLYNHPGDEAPALLLRFNNSHYFEPSMQGSCFKIKNNIEKHIELKEVPKRNNIPNSIEDQIINILYDPIKLGNSNNIRKKQSSIPNSGKIIKSVSTPKRLSMSNEKFKISRTCGKNKIERYLKVSGYELYNNNEIILENVSYEECSEICNLNEINNKPFKCRSFDLYESTCYLSSETAVPLGNGQLKKNISSNYFEKMCVNKEILDGCPNFFERYPQKIIVGFAEMVIDVRSFEECFNMCLNSNKLFNFTCLSGMFYFEESNLNCILNTENKNTQPELFTDELHDIVDYFETGCIIDKEMKGSIKENIFQSKDILKNNENIQPKRDMDEGTILIPSSSRDINKELWKNLNPKWTVVQ</sequence>
<feature type="domain" description="Apple" evidence="2">
    <location>
        <begin position="240"/>
        <end position="326"/>
    </location>
</feature>
<evidence type="ECO:0000259" key="2">
    <source>
        <dbReference type="PROSITE" id="PS50948"/>
    </source>
</evidence>
<feature type="signal peptide" evidence="1">
    <location>
        <begin position="1"/>
        <end position="17"/>
    </location>
</feature>
<dbReference type="CDD" id="cd01099">
    <property type="entry name" value="PAN_AP_HGF"/>
    <property type="match status" value="1"/>
</dbReference>
<dbReference type="Pfam" id="PF00024">
    <property type="entry name" value="PAN_1"/>
    <property type="match status" value="2"/>
</dbReference>
<evidence type="ECO:0000313" key="4">
    <source>
        <dbReference type="WBParaSite" id="PTRK_0000081400.1"/>
    </source>
</evidence>
<evidence type="ECO:0000313" key="3">
    <source>
        <dbReference type="Proteomes" id="UP000038045"/>
    </source>
</evidence>
<dbReference type="SMART" id="SM00473">
    <property type="entry name" value="PAN_AP"/>
    <property type="match status" value="3"/>
</dbReference>
<feature type="chain" id="PRO_5005890965" evidence="1">
    <location>
        <begin position="18"/>
        <end position="484"/>
    </location>
</feature>
<dbReference type="InterPro" id="IPR003609">
    <property type="entry name" value="Pan_app"/>
</dbReference>
<dbReference type="InterPro" id="IPR052774">
    <property type="entry name" value="Celegans_DevNeuronal_Protein"/>
</dbReference>
<feature type="domain" description="Apple" evidence="2">
    <location>
        <begin position="335"/>
        <end position="421"/>
    </location>
</feature>
<dbReference type="PROSITE" id="PS50948">
    <property type="entry name" value="PAN"/>
    <property type="match status" value="3"/>
</dbReference>
<dbReference type="GO" id="GO:0009653">
    <property type="term" value="P:anatomical structure morphogenesis"/>
    <property type="evidence" value="ECO:0007669"/>
    <property type="project" value="TreeGrafter"/>
</dbReference>
<dbReference type="AlphaFoldDB" id="A0A0N4Z1R8"/>
<dbReference type="Proteomes" id="UP000038045">
    <property type="component" value="Unplaced"/>
</dbReference>
<evidence type="ECO:0000256" key="1">
    <source>
        <dbReference type="SAM" id="SignalP"/>
    </source>
</evidence>
<dbReference type="PANTHER" id="PTHR47327">
    <property type="entry name" value="FI18240P1-RELATED"/>
    <property type="match status" value="1"/>
</dbReference>
<accession>A0A0N4Z1R8</accession>